<keyword evidence="2" id="KW-1133">Transmembrane helix</keyword>
<keyword evidence="6" id="KW-1185">Reference proteome</keyword>
<dbReference type="OrthoDB" id="5583277at2759"/>
<evidence type="ECO:0000259" key="4">
    <source>
        <dbReference type="Pfam" id="PF21656"/>
    </source>
</evidence>
<keyword evidence="2" id="KW-0812">Transmembrane</keyword>
<dbReference type="InterPro" id="IPR024382">
    <property type="entry name" value="Vps3844_C"/>
</dbReference>
<dbReference type="Pfam" id="PF21656">
    <property type="entry name" value="DUF6859"/>
    <property type="match status" value="1"/>
</dbReference>
<dbReference type="EMBL" id="ML977317">
    <property type="protein sequence ID" value="KAF2118123.1"/>
    <property type="molecule type" value="Genomic_DNA"/>
</dbReference>
<reference evidence="5" key="1">
    <citation type="journal article" date="2020" name="Stud. Mycol.">
        <title>101 Dothideomycetes genomes: a test case for predicting lifestyles and emergence of pathogens.</title>
        <authorList>
            <person name="Haridas S."/>
            <person name="Albert R."/>
            <person name="Binder M."/>
            <person name="Bloem J."/>
            <person name="Labutti K."/>
            <person name="Salamov A."/>
            <person name="Andreopoulos B."/>
            <person name="Baker S."/>
            <person name="Barry K."/>
            <person name="Bills G."/>
            <person name="Bluhm B."/>
            <person name="Cannon C."/>
            <person name="Castanera R."/>
            <person name="Culley D."/>
            <person name="Daum C."/>
            <person name="Ezra D."/>
            <person name="Gonzalez J."/>
            <person name="Henrissat B."/>
            <person name="Kuo A."/>
            <person name="Liang C."/>
            <person name="Lipzen A."/>
            <person name="Lutzoni F."/>
            <person name="Magnuson J."/>
            <person name="Mondo S."/>
            <person name="Nolan M."/>
            <person name="Ohm R."/>
            <person name="Pangilinan J."/>
            <person name="Park H.-J."/>
            <person name="Ramirez L."/>
            <person name="Alfaro M."/>
            <person name="Sun H."/>
            <person name="Tritt A."/>
            <person name="Yoshinaga Y."/>
            <person name="Zwiers L.-H."/>
            <person name="Turgeon B."/>
            <person name="Goodwin S."/>
            <person name="Spatafora J."/>
            <person name="Crous P."/>
            <person name="Grigoriev I."/>
        </authorList>
    </citation>
    <scope>NUCLEOTIDE SEQUENCE</scope>
    <source>
        <strain evidence="5">CBS 627.86</strain>
    </source>
</reference>
<dbReference type="AlphaFoldDB" id="A0A6A5ZGU0"/>
<protein>
    <submittedName>
        <fullName evidence="5">Uncharacterized protein</fullName>
    </submittedName>
</protein>
<evidence type="ECO:0000256" key="1">
    <source>
        <dbReference type="SAM" id="MobiDB-lite"/>
    </source>
</evidence>
<organism evidence="5 6">
    <name type="scientific">Lophiotrema nucula</name>
    <dbReference type="NCBI Taxonomy" id="690887"/>
    <lineage>
        <taxon>Eukaryota</taxon>
        <taxon>Fungi</taxon>
        <taxon>Dikarya</taxon>
        <taxon>Ascomycota</taxon>
        <taxon>Pezizomycotina</taxon>
        <taxon>Dothideomycetes</taxon>
        <taxon>Pleosporomycetidae</taxon>
        <taxon>Pleosporales</taxon>
        <taxon>Lophiotremataceae</taxon>
        <taxon>Lophiotrema</taxon>
    </lineage>
</organism>
<dbReference type="Proteomes" id="UP000799770">
    <property type="component" value="Unassembled WGS sequence"/>
</dbReference>
<keyword evidence="2" id="KW-0472">Membrane</keyword>
<evidence type="ECO:0000313" key="6">
    <source>
        <dbReference type="Proteomes" id="UP000799770"/>
    </source>
</evidence>
<gene>
    <name evidence="5" type="ORF">BDV96DRAFT_610977</name>
</gene>
<proteinExistence type="predicted"/>
<feature type="transmembrane region" description="Helical" evidence="2">
    <location>
        <begin position="351"/>
        <end position="373"/>
    </location>
</feature>
<dbReference type="InterPro" id="IPR053065">
    <property type="entry name" value="Archenteron_Induction-Rel"/>
</dbReference>
<dbReference type="PANTHER" id="PTHR36853">
    <property type="entry name" value="EXPRESSED PROTEIN"/>
    <property type="match status" value="1"/>
</dbReference>
<dbReference type="Pfam" id="PF12955">
    <property type="entry name" value="Vps3844_C"/>
    <property type="match status" value="1"/>
</dbReference>
<dbReference type="InterPro" id="IPR049205">
    <property type="entry name" value="Vps3844_N"/>
</dbReference>
<evidence type="ECO:0000256" key="2">
    <source>
        <dbReference type="SAM" id="Phobius"/>
    </source>
</evidence>
<sequence>MHDLWQGQIRTGAPALSPETARLVFAQRLGVSRYHSIKHVDEETVQHINKYGGPQQKLFREKHENPARVLIWIDDVEGDSLRDDITKSTVTHLPEFKISNPPASSDSERLIQDFILQAQSLPMKADPQNWAHTTGVEVEAELMKLKQTDSYNLNGYLNVFHADKNDKIPQADLAKSIANVLNGIVTWGNSRDYCVTVVLMPPSPAHSKRAAQPYGTYDLPSTLEARRDKTEMLLSPAASEPSAEPQNPNVSNLEDMPTIQISQANNSSPVLGILPSCFNSQGICEKKTHFCSGHGSCGVLHNGTGKGKDTRTRDCYACFCKADVVQVSKSSNKTTVWGGPACQKKDVSVPFWLFAGTGILLAFLISSGIGLLYSMGSEELPSVIGAGVSGPTRK</sequence>
<feature type="domain" description="Vacuolar sorting protein Vps3844 C-terminal" evidence="3">
    <location>
        <begin position="277"/>
        <end position="386"/>
    </location>
</feature>
<dbReference type="PANTHER" id="PTHR36853:SF1">
    <property type="entry name" value="DUF3844 DOMAIN-CONTAINING PROTEIN"/>
    <property type="match status" value="1"/>
</dbReference>
<dbReference type="GO" id="GO:0005783">
    <property type="term" value="C:endoplasmic reticulum"/>
    <property type="evidence" value="ECO:0007669"/>
    <property type="project" value="TreeGrafter"/>
</dbReference>
<name>A0A6A5ZGU0_9PLEO</name>
<feature type="region of interest" description="Disordered" evidence="1">
    <location>
        <begin position="233"/>
        <end position="253"/>
    </location>
</feature>
<accession>A0A6A5ZGU0</accession>
<evidence type="ECO:0000259" key="3">
    <source>
        <dbReference type="Pfam" id="PF12955"/>
    </source>
</evidence>
<evidence type="ECO:0000313" key="5">
    <source>
        <dbReference type="EMBL" id="KAF2118123.1"/>
    </source>
</evidence>
<feature type="domain" description="Vacuolar sorting protein Vps3844 N-terminal" evidence="4">
    <location>
        <begin position="14"/>
        <end position="117"/>
    </location>
</feature>